<dbReference type="RefSeq" id="WP_198124573.1">
    <property type="nucleotide sequence ID" value="NZ_JAECZC010000015.1"/>
</dbReference>
<name>A0A8J7HNL4_9NOST</name>
<reference evidence="3 4" key="1">
    <citation type="journal article" date="2021" name="Int. J. Syst. Evol. Microbiol.">
        <title>Amazonocrinis nigriterrae gen. nov., sp. nov., Atlanticothrix silvestris gen. nov., sp. nov. and Dendronalium phyllosphericum gen. nov., sp. nov., nostocacean cyanobacteria from Brazilian environments.</title>
        <authorList>
            <person name="Alvarenga D.O."/>
            <person name="Andreote A.P.D."/>
            <person name="Branco L.H.Z."/>
            <person name="Delbaje E."/>
            <person name="Cruz R.B."/>
            <person name="Varani A.M."/>
            <person name="Fiore M.F."/>
        </authorList>
    </citation>
    <scope>NUCLEOTIDE SEQUENCE [LARGE SCALE GENOMIC DNA]</scope>
    <source>
        <strain evidence="3 4">CENA67</strain>
    </source>
</reference>
<feature type="region of interest" description="Disordered" evidence="1">
    <location>
        <begin position="141"/>
        <end position="160"/>
    </location>
</feature>
<protein>
    <submittedName>
        <fullName evidence="3">Uncharacterized protein</fullName>
    </submittedName>
</protein>
<sequence length="160" mass="18102">MLKKSIIAYIAALRALLPCHTNATEIYPHAYAIQLPTQYNDNSNKPDRELKLKTQDDVTKVLGNRKIKEIKFLKWKDAKPPKEDNPNIDGNRKVWKVTADYVGGIDFDSGRCKSNAKLTQVLDAETGDNLMLEVRCLQGSFESSRPKPSAEELKILENSR</sequence>
<accession>A0A8J7HNL4</accession>
<proteinExistence type="predicted"/>
<dbReference type="Proteomes" id="UP000632766">
    <property type="component" value="Unassembled WGS sequence"/>
</dbReference>
<keyword evidence="4" id="KW-1185">Reference proteome</keyword>
<keyword evidence="2" id="KW-0732">Signal</keyword>
<feature type="chain" id="PRO_5035199240" evidence="2">
    <location>
        <begin position="24"/>
        <end position="160"/>
    </location>
</feature>
<evidence type="ECO:0000256" key="1">
    <source>
        <dbReference type="SAM" id="MobiDB-lite"/>
    </source>
</evidence>
<feature type="compositionally biased region" description="Basic and acidic residues" evidence="1">
    <location>
        <begin position="144"/>
        <end position="160"/>
    </location>
</feature>
<organism evidence="3 4">
    <name type="scientific">Amazonocrinis nigriterrae CENA67</name>
    <dbReference type="NCBI Taxonomy" id="2794033"/>
    <lineage>
        <taxon>Bacteria</taxon>
        <taxon>Bacillati</taxon>
        <taxon>Cyanobacteriota</taxon>
        <taxon>Cyanophyceae</taxon>
        <taxon>Nostocales</taxon>
        <taxon>Nostocaceae</taxon>
        <taxon>Amazonocrinis</taxon>
        <taxon>Amazonocrinis nigriterrae</taxon>
    </lineage>
</organism>
<feature type="signal peptide" evidence="2">
    <location>
        <begin position="1"/>
        <end position="23"/>
    </location>
</feature>
<comment type="caution">
    <text evidence="3">The sequence shown here is derived from an EMBL/GenBank/DDBJ whole genome shotgun (WGS) entry which is preliminary data.</text>
</comment>
<gene>
    <name evidence="3" type="ORF">I8748_10810</name>
</gene>
<evidence type="ECO:0000256" key="2">
    <source>
        <dbReference type="SAM" id="SignalP"/>
    </source>
</evidence>
<dbReference type="EMBL" id="JAECZC010000015">
    <property type="protein sequence ID" value="MBH8562662.1"/>
    <property type="molecule type" value="Genomic_DNA"/>
</dbReference>
<dbReference type="AlphaFoldDB" id="A0A8J7HNL4"/>
<evidence type="ECO:0000313" key="4">
    <source>
        <dbReference type="Proteomes" id="UP000632766"/>
    </source>
</evidence>
<evidence type="ECO:0000313" key="3">
    <source>
        <dbReference type="EMBL" id="MBH8562662.1"/>
    </source>
</evidence>